<keyword evidence="4" id="KW-1185">Reference proteome</keyword>
<reference evidence="3 4" key="2">
    <citation type="journal article" date="2019" name="G3 (Bethesda)">
        <title>Hybrid Assembly of the Genome of the Entomopathogenic Nematode Steinernema carpocapsae Identifies the X-Chromosome.</title>
        <authorList>
            <person name="Serra L."/>
            <person name="Macchietto M."/>
            <person name="Macias-Munoz A."/>
            <person name="McGill C.J."/>
            <person name="Rodriguez I.M."/>
            <person name="Rodriguez B."/>
            <person name="Murad R."/>
            <person name="Mortazavi A."/>
        </authorList>
    </citation>
    <scope>NUCLEOTIDE SEQUENCE [LARGE SCALE GENOMIC DNA]</scope>
    <source>
        <strain evidence="3 4">ALL</strain>
    </source>
</reference>
<sequence>MPGATAVVTIVALQMDLSLANISATGKAHRATPFPQSVKAERTAYLHNQRARIQRGHQYFSCNNMDLVASRRSNVSKEASNPSQKAMRKDSTASGLRTPTASWDATTESKSQHVSENTSSTYVRKVIQITSTLILPITRAGFNKF</sequence>
<dbReference type="AlphaFoldDB" id="A0A4U8UQX1"/>
<feature type="chain" id="PRO_5020745054" description="Secreted protein" evidence="2">
    <location>
        <begin position="21"/>
        <end position="145"/>
    </location>
</feature>
<reference evidence="3 4" key="1">
    <citation type="journal article" date="2015" name="Genome Biol.">
        <title>Comparative genomics of Steinernema reveals deeply conserved gene regulatory networks.</title>
        <authorList>
            <person name="Dillman A.R."/>
            <person name="Macchietto M."/>
            <person name="Porter C.F."/>
            <person name="Rogers A."/>
            <person name="Williams B."/>
            <person name="Antoshechkin I."/>
            <person name="Lee M.M."/>
            <person name="Goodwin Z."/>
            <person name="Lu X."/>
            <person name="Lewis E.E."/>
            <person name="Goodrich-Blair H."/>
            <person name="Stock S.P."/>
            <person name="Adams B.J."/>
            <person name="Sternberg P.W."/>
            <person name="Mortazavi A."/>
        </authorList>
    </citation>
    <scope>NUCLEOTIDE SEQUENCE [LARGE SCALE GENOMIC DNA]</scope>
    <source>
        <strain evidence="3 4">ALL</strain>
    </source>
</reference>
<organism evidence="3 4">
    <name type="scientific">Steinernema carpocapsae</name>
    <name type="common">Entomopathogenic nematode</name>
    <dbReference type="NCBI Taxonomy" id="34508"/>
    <lineage>
        <taxon>Eukaryota</taxon>
        <taxon>Metazoa</taxon>
        <taxon>Ecdysozoa</taxon>
        <taxon>Nematoda</taxon>
        <taxon>Chromadorea</taxon>
        <taxon>Rhabditida</taxon>
        <taxon>Tylenchina</taxon>
        <taxon>Panagrolaimomorpha</taxon>
        <taxon>Strongyloidoidea</taxon>
        <taxon>Steinernematidae</taxon>
        <taxon>Steinernema</taxon>
    </lineage>
</organism>
<evidence type="ECO:0000256" key="1">
    <source>
        <dbReference type="SAM" id="MobiDB-lite"/>
    </source>
</evidence>
<evidence type="ECO:0000313" key="3">
    <source>
        <dbReference type="EMBL" id="TMS34865.1"/>
    </source>
</evidence>
<name>A0A4U8UQX1_STECR</name>
<comment type="caution">
    <text evidence="3">The sequence shown here is derived from an EMBL/GenBank/DDBJ whole genome shotgun (WGS) entry which is preliminary data.</text>
</comment>
<dbReference type="EMBL" id="AZBU02000001">
    <property type="protein sequence ID" value="TMS34865.1"/>
    <property type="molecule type" value="Genomic_DNA"/>
</dbReference>
<evidence type="ECO:0000313" key="4">
    <source>
        <dbReference type="Proteomes" id="UP000298663"/>
    </source>
</evidence>
<dbReference type="Proteomes" id="UP000298663">
    <property type="component" value="Chromosome X"/>
</dbReference>
<feature type="compositionally biased region" description="Polar residues" evidence="1">
    <location>
        <begin position="71"/>
        <end position="84"/>
    </location>
</feature>
<feature type="signal peptide" evidence="2">
    <location>
        <begin position="1"/>
        <end position="20"/>
    </location>
</feature>
<feature type="region of interest" description="Disordered" evidence="1">
    <location>
        <begin position="71"/>
        <end position="119"/>
    </location>
</feature>
<gene>
    <name evidence="3" type="ORF">L596_002372</name>
</gene>
<evidence type="ECO:0008006" key="5">
    <source>
        <dbReference type="Google" id="ProtNLM"/>
    </source>
</evidence>
<keyword evidence="2" id="KW-0732">Signal</keyword>
<dbReference type="EMBL" id="CM016762">
    <property type="protein sequence ID" value="TMS34865.1"/>
    <property type="molecule type" value="Genomic_DNA"/>
</dbReference>
<feature type="compositionally biased region" description="Polar residues" evidence="1">
    <location>
        <begin position="92"/>
        <end position="119"/>
    </location>
</feature>
<protein>
    <recommendedName>
        <fullName evidence="5">Secreted protein</fullName>
    </recommendedName>
</protein>
<proteinExistence type="predicted"/>
<accession>A0A4U8UQX1</accession>
<evidence type="ECO:0000256" key="2">
    <source>
        <dbReference type="SAM" id="SignalP"/>
    </source>
</evidence>